<proteinExistence type="predicted"/>
<evidence type="ECO:0000313" key="2">
    <source>
        <dbReference type="EMBL" id="KAL1516142.1"/>
    </source>
</evidence>
<accession>A0ABD1FA68</accession>
<protein>
    <submittedName>
        <fullName evidence="2">Uncharacterized protein</fullName>
    </submittedName>
</protein>
<dbReference type="AlphaFoldDB" id="A0ABD1FA68"/>
<dbReference type="EMBL" id="JBDJPC010000001">
    <property type="protein sequence ID" value="KAL1516142.1"/>
    <property type="molecule type" value="Genomic_DNA"/>
</dbReference>
<keyword evidence="3" id="KW-1185">Reference proteome</keyword>
<reference evidence="2 3" key="1">
    <citation type="submission" date="2024-05" db="EMBL/GenBank/DDBJ databases">
        <title>Genetic variation in Jamaican populations of the coffee berry borer (Hypothenemus hampei).</title>
        <authorList>
            <person name="Errbii M."/>
            <person name="Myrie A."/>
        </authorList>
    </citation>
    <scope>NUCLEOTIDE SEQUENCE [LARGE SCALE GENOMIC DNA]</scope>
    <source>
        <strain evidence="2">JA-Hopewell-2020-01-JO</strain>
        <tissue evidence="2">Whole body</tissue>
    </source>
</reference>
<evidence type="ECO:0000256" key="1">
    <source>
        <dbReference type="SAM" id="MobiDB-lite"/>
    </source>
</evidence>
<gene>
    <name evidence="2" type="ORF">ABEB36_000062</name>
</gene>
<feature type="region of interest" description="Disordered" evidence="1">
    <location>
        <begin position="1"/>
        <end position="62"/>
    </location>
</feature>
<evidence type="ECO:0000313" key="3">
    <source>
        <dbReference type="Proteomes" id="UP001566132"/>
    </source>
</evidence>
<sequence length="108" mass="11933">MGGSAGTARNIEPKITHFKINLPTGPGHGPKGSNASGSEAQRYPDHHRRSFNRSHRDTEDIKGGIPTTLFRIPILFKKERCLCGENAIILPGVDREVCGEYGFFVYHV</sequence>
<comment type="caution">
    <text evidence="2">The sequence shown here is derived from an EMBL/GenBank/DDBJ whole genome shotgun (WGS) entry which is preliminary data.</text>
</comment>
<organism evidence="2 3">
    <name type="scientific">Hypothenemus hampei</name>
    <name type="common">Coffee berry borer</name>
    <dbReference type="NCBI Taxonomy" id="57062"/>
    <lineage>
        <taxon>Eukaryota</taxon>
        <taxon>Metazoa</taxon>
        <taxon>Ecdysozoa</taxon>
        <taxon>Arthropoda</taxon>
        <taxon>Hexapoda</taxon>
        <taxon>Insecta</taxon>
        <taxon>Pterygota</taxon>
        <taxon>Neoptera</taxon>
        <taxon>Endopterygota</taxon>
        <taxon>Coleoptera</taxon>
        <taxon>Polyphaga</taxon>
        <taxon>Cucujiformia</taxon>
        <taxon>Curculionidae</taxon>
        <taxon>Scolytinae</taxon>
        <taxon>Hypothenemus</taxon>
    </lineage>
</organism>
<dbReference type="Proteomes" id="UP001566132">
    <property type="component" value="Unassembled WGS sequence"/>
</dbReference>
<name>A0ABD1FA68_HYPHA</name>